<keyword evidence="2" id="KW-1003">Cell membrane</keyword>
<keyword evidence="8" id="KW-1185">Reference proteome</keyword>
<proteinExistence type="predicted"/>
<feature type="transmembrane region" description="Helical" evidence="6">
    <location>
        <begin position="341"/>
        <end position="363"/>
    </location>
</feature>
<name>A0ABS9CNG0_9FIRM</name>
<dbReference type="PANTHER" id="PTHR30250">
    <property type="entry name" value="PST FAMILY PREDICTED COLANIC ACID TRANSPORTER"/>
    <property type="match status" value="1"/>
</dbReference>
<comment type="caution">
    <text evidence="7">The sequence shown here is derived from an EMBL/GenBank/DDBJ whole genome shotgun (WGS) entry which is preliminary data.</text>
</comment>
<accession>A0ABS9CNG0</accession>
<dbReference type="RefSeq" id="WP_235323732.1">
    <property type="nucleotide sequence ID" value="NZ_JAFBIT010000002.1"/>
</dbReference>
<feature type="transmembrane region" description="Helical" evidence="6">
    <location>
        <begin position="154"/>
        <end position="177"/>
    </location>
</feature>
<feature type="transmembrane region" description="Helical" evidence="6">
    <location>
        <begin position="247"/>
        <end position="267"/>
    </location>
</feature>
<evidence type="ECO:0000256" key="5">
    <source>
        <dbReference type="ARBA" id="ARBA00023136"/>
    </source>
</evidence>
<gene>
    <name evidence="7" type="ORF">JQM67_08805</name>
</gene>
<dbReference type="InterPro" id="IPR002797">
    <property type="entry name" value="Polysacc_synth"/>
</dbReference>
<comment type="subcellular location">
    <subcellularLocation>
        <location evidence="1">Cell membrane</location>
        <topology evidence="1">Multi-pass membrane protein</topology>
    </subcellularLocation>
</comment>
<feature type="transmembrane region" description="Helical" evidence="6">
    <location>
        <begin position="12"/>
        <end position="30"/>
    </location>
</feature>
<protein>
    <submittedName>
        <fullName evidence="7">Oligosaccharide flippase family protein</fullName>
    </submittedName>
</protein>
<dbReference type="PANTHER" id="PTHR30250:SF26">
    <property type="entry name" value="PSMA PROTEIN"/>
    <property type="match status" value="1"/>
</dbReference>
<dbReference type="Proteomes" id="UP001299220">
    <property type="component" value="Unassembled WGS sequence"/>
</dbReference>
<dbReference type="InterPro" id="IPR050833">
    <property type="entry name" value="Poly_Biosynth_Transport"/>
</dbReference>
<feature type="transmembrane region" description="Helical" evidence="6">
    <location>
        <begin position="224"/>
        <end position="241"/>
    </location>
</feature>
<organism evidence="7 8">
    <name type="scientific">Anaeromassilibacillus senegalensis</name>
    <dbReference type="NCBI Taxonomy" id="1673717"/>
    <lineage>
        <taxon>Bacteria</taxon>
        <taxon>Bacillati</taxon>
        <taxon>Bacillota</taxon>
        <taxon>Clostridia</taxon>
        <taxon>Eubacteriales</taxon>
        <taxon>Acutalibacteraceae</taxon>
        <taxon>Anaeromassilibacillus</taxon>
    </lineage>
</organism>
<keyword evidence="4 6" id="KW-1133">Transmembrane helix</keyword>
<feature type="transmembrane region" description="Helical" evidence="6">
    <location>
        <begin position="42"/>
        <end position="63"/>
    </location>
</feature>
<evidence type="ECO:0000256" key="2">
    <source>
        <dbReference type="ARBA" id="ARBA00022475"/>
    </source>
</evidence>
<sequence length="502" mass="56187">MNQRKAGTVLSYLHIFLSNTISIIYTPYMLRLMGQSEYGLFGTANSFISYLSLLSFGIAGSYIRFNTRCRAAGDREEEKRLNGMFLTVFSVLAGLVLVGGLLCTALAGELVEDTFTSDELMKLRIIMLLLTVNTVISFLFNVVMMALQAYEKYIVLRTVSLVTGIITPVVNIIALYFGGRAVALSVLSLVISILTYLFYLFYARRSIKLGVSFKGFRKDVLKEIFVFSGFLFLNSITDQITFSTDNIILSAVHGTSVVAVYTVGANFKNYFQQFSSSVSSVFAPKVNLMVAHYEGADTLTEVFTRIGRIQFYIISLVLIGYLSIGQDFVRLWAGEDYSDAFYIGLLLMLAVLVPAFQNIGLEIQKAMNKHKARSVVYFLVALINILLTIPFSQWWGGIGAALATTICWFFGSVVWMNWYYHRRIGLDMIAFWKSIVSILPGYLPACLVGFLINRFWPIDSLIEVLLAAAVISGTFAVSTFFFSMNSYEKGLVTAPFKKIMKR</sequence>
<feature type="transmembrane region" description="Helical" evidence="6">
    <location>
        <begin position="430"/>
        <end position="452"/>
    </location>
</feature>
<feature type="transmembrane region" description="Helical" evidence="6">
    <location>
        <begin position="398"/>
        <end position="418"/>
    </location>
</feature>
<evidence type="ECO:0000256" key="4">
    <source>
        <dbReference type="ARBA" id="ARBA00022989"/>
    </source>
</evidence>
<evidence type="ECO:0000256" key="3">
    <source>
        <dbReference type="ARBA" id="ARBA00022692"/>
    </source>
</evidence>
<reference evidence="7 8" key="1">
    <citation type="submission" date="2020-12" db="EMBL/GenBank/DDBJ databases">
        <title>Whole genome sequences of gut porcine anaerobes.</title>
        <authorList>
            <person name="Kubasova T."/>
            <person name="Jahodarova E."/>
            <person name="Rychlik I."/>
        </authorList>
    </citation>
    <scope>NUCLEOTIDE SEQUENCE [LARGE SCALE GENOMIC DNA]</scope>
    <source>
        <strain evidence="7 8">An867</strain>
    </source>
</reference>
<keyword evidence="3 6" id="KW-0812">Transmembrane</keyword>
<dbReference type="Pfam" id="PF01943">
    <property type="entry name" value="Polysacc_synt"/>
    <property type="match status" value="1"/>
</dbReference>
<feature type="transmembrane region" description="Helical" evidence="6">
    <location>
        <begin position="183"/>
        <end position="203"/>
    </location>
</feature>
<feature type="transmembrane region" description="Helical" evidence="6">
    <location>
        <begin position="311"/>
        <end position="329"/>
    </location>
</feature>
<feature type="transmembrane region" description="Helical" evidence="6">
    <location>
        <begin position="84"/>
        <end position="107"/>
    </location>
</feature>
<evidence type="ECO:0000313" key="8">
    <source>
        <dbReference type="Proteomes" id="UP001299220"/>
    </source>
</evidence>
<feature type="transmembrane region" description="Helical" evidence="6">
    <location>
        <begin position="127"/>
        <end position="147"/>
    </location>
</feature>
<dbReference type="EMBL" id="JAFBIT010000002">
    <property type="protein sequence ID" value="MCF2652701.1"/>
    <property type="molecule type" value="Genomic_DNA"/>
</dbReference>
<feature type="transmembrane region" description="Helical" evidence="6">
    <location>
        <begin position="464"/>
        <end position="482"/>
    </location>
</feature>
<feature type="transmembrane region" description="Helical" evidence="6">
    <location>
        <begin position="375"/>
        <end position="392"/>
    </location>
</feature>
<evidence type="ECO:0000313" key="7">
    <source>
        <dbReference type="EMBL" id="MCF2652701.1"/>
    </source>
</evidence>
<evidence type="ECO:0000256" key="1">
    <source>
        <dbReference type="ARBA" id="ARBA00004651"/>
    </source>
</evidence>
<evidence type="ECO:0000256" key="6">
    <source>
        <dbReference type="SAM" id="Phobius"/>
    </source>
</evidence>
<keyword evidence="5 6" id="KW-0472">Membrane</keyword>